<dbReference type="PANTHER" id="PTHR30250:SF26">
    <property type="entry name" value="PSMA PROTEIN"/>
    <property type="match status" value="1"/>
</dbReference>
<keyword evidence="5 6" id="KW-0472">Membrane</keyword>
<feature type="transmembrane region" description="Helical" evidence="6">
    <location>
        <begin position="100"/>
        <end position="117"/>
    </location>
</feature>
<keyword evidence="4 6" id="KW-1133">Transmembrane helix</keyword>
<feature type="transmembrane region" description="Helical" evidence="6">
    <location>
        <begin position="225"/>
        <end position="243"/>
    </location>
</feature>
<evidence type="ECO:0000256" key="3">
    <source>
        <dbReference type="ARBA" id="ARBA00022692"/>
    </source>
</evidence>
<protein>
    <submittedName>
        <fullName evidence="7">Putative membrane protein</fullName>
    </submittedName>
</protein>
<feature type="transmembrane region" description="Helical" evidence="6">
    <location>
        <begin position="255"/>
        <end position="277"/>
    </location>
</feature>
<evidence type="ECO:0000256" key="5">
    <source>
        <dbReference type="ARBA" id="ARBA00023136"/>
    </source>
</evidence>
<organism evidence="7 8">
    <name type="scientific">Bacteroides fragilis str. 3988T(B)14</name>
    <dbReference type="NCBI Taxonomy" id="1339315"/>
    <lineage>
        <taxon>Bacteria</taxon>
        <taxon>Pseudomonadati</taxon>
        <taxon>Bacteroidota</taxon>
        <taxon>Bacteroidia</taxon>
        <taxon>Bacteroidales</taxon>
        <taxon>Bacteroidaceae</taxon>
        <taxon>Bacteroides</taxon>
    </lineage>
</organism>
<dbReference type="EMBL" id="JGCY01000195">
    <property type="protein sequence ID" value="EXY76283.1"/>
    <property type="molecule type" value="Genomic_DNA"/>
</dbReference>
<keyword evidence="2" id="KW-1003">Cell membrane</keyword>
<sequence length="296" mass="33702">KFYICKFKLLWKWRLNKELLSFSGWDSIAWVSGSASFNIINILLNIFLGTIVNAAYGIATQISGLISQLINSFQNAINPQIVKLYAKNENVNLYKLMCNSCKYSCVLVSFFAIPIYLRVEYFLSIWLGDYPNLTPEFARIMIVQSLIIGFTRPIVNSVHATAKLKYPCIFSSLIFLFIIPLAALLLYLKVEPTIVMSINVLPWFLEGMVNMYFVRKYLGVDISTFPNKVILITLMIIAVTWSLTYFMSCILPEGLIYSIILIVFSIIIGATSTYVIGFDSDTKRMIKNRLIAFSSK</sequence>
<keyword evidence="3 6" id="KW-0812">Transmembrane</keyword>
<feature type="transmembrane region" description="Helical" evidence="6">
    <location>
        <begin position="167"/>
        <end position="188"/>
    </location>
</feature>
<name>A0A015UR36_BACFG</name>
<dbReference type="PATRIC" id="fig|1339315.3.peg.717"/>
<dbReference type="InterPro" id="IPR050833">
    <property type="entry name" value="Poly_Biosynth_Transport"/>
</dbReference>
<feature type="transmembrane region" description="Helical" evidence="6">
    <location>
        <begin position="194"/>
        <end position="213"/>
    </location>
</feature>
<evidence type="ECO:0000313" key="7">
    <source>
        <dbReference type="EMBL" id="EXY76283.1"/>
    </source>
</evidence>
<dbReference type="AlphaFoldDB" id="A0A015UR36"/>
<evidence type="ECO:0000256" key="6">
    <source>
        <dbReference type="SAM" id="Phobius"/>
    </source>
</evidence>
<accession>A0A015UR36</accession>
<proteinExistence type="predicted"/>
<evidence type="ECO:0000313" key="8">
    <source>
        <dbReference type="Proteomes" id="UP000020529"/>
    </source>
</evidence>
<gene>
    <name evidence="7" type="ORF">M124_4839</name>
</gene>
<reference evidence="7 8" key="1">
    <citation type="submission" date="2014-02" db="EMBL/GenBank/DDBJ databases">
        <authorList>
            <person name="Sears C."/>
            <person name="Carroll K."/>
            <person name="Sack B.R."/>
            <person name="Qadri F."/>
            <person name="Myers L.L."/>
            <person name="Chung G.-T."/>
            <person name="Escheverria P."/>
            <person name="Fraser C.M."/>
            <person name="Sadzewicz L."/>
            <person name="Shefchek K.A."/>
            <person name="Tallon L."/>
            <person name="Das S.P."/>
            <person name="Daugherty S."/>
            <person name="Mongodin E.F."/>
        </authorList>
    </citation>
    <scope>NUCLEOTIDE SEQUENCE [LARGE SCALE GENOMIC DNA]</scope>
    <source>
        <strain evidence="8">3988T(B)14</strain>
    </source>
</reference>
<evidence type="ECO:0000256" key="1">
    <source>
        <dbReference type="ARBA" id="ARBA00004651"/>
    </source>
</evidence>
<feature type="transmembrane region" description="Helical" evidence="6">
    <location>
        <begin position="137"/>
        <end position="155"/>
    </location>
</feature>
<feature type="non-terminal residue" evidence="7">
    <location>
        <position position="1"/>
    </location>
</feature>
<dbReference type="RefSeq" id="WP_032587465.1">
    <property type="nucleotide sequence ID" value="NZ_JGCY01000195.1"/>
</dbReference>
<dbReference type="GO" id="GO:0005886">
    <property type="term" value="C:plasma membrane"/>
    <property type="evidence" value="ECO:0007669"/>
    <property type="project" value="UniProtKB-SubCell"/>
</dbReference>
<comment type="caution">
    <text evidence="7">The sequence shown here is derived from an EMBL/GenBank/DDBJ whole genome shotgun (WGS) entry which is preliminary data.</text>
</comment>
<dbReference type="PANTHER" id="PTHR30250">
    <property type="entry name" value="PST FAMILY PREDICTED COLANIC ACID TRANSPORTER"/>
    <property type="match status" value="1"/>
</dbReference>
<comment type="subcellular location">
    <subcellularLocation>
        <location evidence="1">Cell membrane</location>
        <topology evidence="1">Multi-pass membrane protein</topology>
    </subcellularLocation>
</comment>
<evidence type="ECO:0000256" key="4">
    <source>
        <dbReference type="ARBA" id="ARBA00022989"/>
    </source>
</evidence>
<dbReference type="Proteomes" id="UP000020529">
    <property type="component" value="Unassembled WGS sequence"/>
</dbReference>
<evidence type="ECO:0000256" key="2">
    <source>
        <dbReference type="ARBA" id="ARBA00022475"/>
    </source>
</evidence>